<keyword evidence="8" id="KW-1185">Reference proteome</keyword>
<feature type="compositionally biased region" description="Pro residues" evidence="6">
    <location>
        <begin position="450"/>
        <end position="463"/>
    </location>
</feature>
<feature type="compositionally biased region" description="Pro residues" evidence="6">
    <location>
        <begin position="514"/>
        <end position="530"/>
    </location>
</feature>
<comment type="caution">
    <text evidence="7">The sequence shown here is derived from an EMBL/GenBank/DDBJ whole genome shotgun (WGS) entry which is preliminary data.</text>
</comment>
<evidence type="ECO:0000256" key="4">
    <source>
        <dbReference type="PROSITE-ProRule" id="PRU00221"/>
    </source>
</evidence>
<reference evidence="7 8" key="1">
    <citation type="submission" date="2021-02" db="EMBL/GenBank/DDBJ databases">
        <title>Porcisia hertigi Genome sequencing and assembly.</title>
        <authorList>
            <person name="Almutairi H."/>
            <person name="Gatherer D."/>
        </authorList>
    </citation>
    <scope>NUCLEOTIDE SEQUENCE [LARGE SCALE GENOMIC DNA]</scope>
    <source>
        <strain evidence="7 8">C119</strain>
    </source>
</reference>
<dbReference type="PROSITE" id="PS50294">
    <property type="entry name" value="WD_REPEATS_REGION"/>
    <property type="match status" value="1"/>
</dbReference>
<gene>
    <name evidence="7" type="ORF">JKF63_02136</name>
</gene>
<dbReference type="PANTHER" id="PTHR14604:SF4">
    <property type="entry name" value="F-BOX DOMAIN-CONTAINING PROTEIN"/>
    <property type="match status" value="1"/>
</dbReference>
<keyword evidence="5" id="KW-0175">Coiled coil</keyword>
<evidence type="ECO:0000256" key="1">
    <source>
        <dbReference type="ARBA" id="ARBA00022574"/>
    </source>
</evidence>
<keyword evidence="1 4" id="KW-0853">WD repeat</keyword>
<dbReference type="Pfam" id="PF00400">
    <property type="entry name" value="WD40"/>
    <property type="match status" value="2"/>
</dbReference>
<dbReference type="InterPro" id="IPR050995">
    <property type="entry name" value="WD-F-box_domain-protein"/>
</dbReference>
<evidence type="ECO:0000256" key="2">
    <source>
        <dbReference type="ARBA" id="ARBA00022737"/>
    </source>
</evidence>
<dbReference type="InterPro" id="IPR001680">
    <property type="entry name" value="WD40_rpt"/>
</dbReference>
<evidence type="ECO:0000313" key="8">
    <source>
        <dbReference type="Proteomes" id="UP000674318"/>
    </source>
</evidence>
<dbReference type="Proteomes" id="UP000674318">
    <property type="component" value="Unassembled WGS sequence"/>
</dbReference>
<keyword evidence="2" id="KW-0677">Repeat</keyword>
<dbReference type="SMART" id="SM00320">
    <property type="entry name" value="WD40"/>
    <property type="match status" value="5"/>
</dbReference>
<dbReference type="PANTHER" id="PTHR14604">
    <property type="entry name" value="WD40 REPEAT PF20"/>
    <property type="match status" value="1"/>
</dbReference>
<dbReference type="InterPro" id="IPR015943">
    <property type="entry name" value="WD40/YVTN_repeat-like_dom_sf"/>
</dbReference>
<sequence>MWLAMQDGRVEVRDAHTGQAVHVFAIAGVRQRRSKVWCMLSVYDVVHQEAQLWMGLSSGAIEVYTEDYQLRRQLSKHLSGVYCLAQHRGVVTYAGSSDFTITQWRVADGQLLRVLTGHSNYVRCLYAEGTALVSGSDDNTVRVWDTASGASIQQYRHLHRDSGGVSALCRVGTVMWSGDQSGVITVWRLKDGEALLVCRQLQGRVTSLRKVGSRVYAGGVEGRICVFNAGDCTVVNRLDDHMGSNISAVACAVEVNRYFVWSGSADNTIRCWHHDEHQPMTAEREEALDMRWFFTTQMPYLQANEELLETQRELTELLVLTSGADDSTRCLLDNLAGHETTAARCWLLGDKVKRAQKRCEAAEEEARVIDAALEKKKRTLAVLHQHLARVTEALSNARRQPLQSAPGASSTLPLPGVAPVPLPPPLTAVLSTSPSGTLVPLEPTVSAPPSRAPPGPTSIPAAPPPPPAVTVPAPIPAAVPPPPVVTVCEHTSSQPRVVNETQVTFSRSYEPVLSPLPPPPVATVPPPPPASGARTIQSLPVKTTTPPPTRRMSF</sequence>
<feature type="repeat" description="WD" evidence="4">
    <location>
        <begin position="115"/>
        <end position="154"/>
    </location>
</feature>
<feature type="region of interest" description="Disordered" evidence="6">
    <location>
        <begin position="510"/>
        <end position="554"/>
    </location>
</feature>
<feature type="compositionally biased region" description="Pro residues" evidence="6">
    <location>
        <begin position="545"/>
        <end position="554"/>
    </location>
</feature>
<dbReference type="EMBL" id="JAFJZO010000033">
    <property type="protein sequence ID" value="KAG5495083.1"/>
    <property type="molecule type" value="Genomic_DNA"/>
</dbReference>
<dbReference type="AlphaFoldDB" id="A0A836LCE7"/>
<evidence type="ECO:0008006" key="9">
    <source>
        <dbReference type="Google" id="ProtNLM"/>
    </source>
</evidence>
<evidence type="ECO:0000256" key="5">
    <source>
        <dbReference type="SAM" id="Coils"/>
    </source>
</evidence>
<dbReference type="InterPro" id="IPR019775">
    <property type="entry name" value="WD40_repeat_CS"/>
</dbReference>
<dbReference type="PROSITE" id="PS00678">
    <property type="entry name" value="WD_REPEATS_1"/>
    <property type="match status" value="1"/>
</dbReference>
<dbReference type="KEGG" id="phet:94288255"/>
<protein>
    <recommendedName>
        <fullName evidence="9">Guanine nucleotide-binding protein subunit beta-like protein</fullName>
    </recommendedName>
</protein>
<feature type="coiled-coil region" evidence="5">
    <location>
        <begin position="352"/>
        <end position="379"/>
    </location>
</feature>
<dbReference type="InterPro" id="IPR036322">
    <property type="entry name" value="WD40_repeat_dom_sf"/>
</dbReference>
<name>A0A836LCE7_9TRYP</name>
<dbReference type="GO" id="GO:0005840">
    <property type="term" value="C:ribosome"/>
    <property type="evidence" value="ECO:0007669"/>
    <property type="project" value="UniProtKB-KW"/>
</dbReference>
<dbReference type="OrthoDB" id="5580488at2759"/>
<dbReference type="GeneID" id="94288255"/>
<dbReference type="RefSeq" id="XP_067754335.1">
    <property type="nucleotide sequence ID" value="XM_067898178.1"/>
</dbReference>
<proteinExistence type="predicted"/>
<accession>A0A836LCE7</accession>
<evidence type="ECO:0000256" key="6">
    <source>
        <dbReference type="SAM" id="MobiDB-lite"/>
    </source>
</evidence>
<organism evidence="7 8">
    <name type="scientific">Porcisia hertigi</name>
    <dbReference type="NCBI Taxonomy" id="2761500"/>
    <lineage>
        <taxon>Eukaryota</taxon>
        <taxon>Discoba</taxon>
        <taxon>Euglenozoa</taxon>
        <taxon>Kinetoplastea</taxon>
        <taxon>Metakinetoplastina</taxon>
        <taxon>Trypanosomatida</taxon>
        <taxon>Trypanosomatidae</taxon>
        <taxon>Leishmaniinae</taxon>
        <taxon>Porcisia</taxon>
    </lineage>
</organism>
<dbReference type="PROSITE" id="PS50082">
    <property type="entry name" value="WD_REPEATS_2"/>
    <property type="match status" value="1"/>
</dbReference>
<keyword evidence="3" id="KW-0689">Ribosomal protein</keyword>
<feature type="region of interest" description="Disordered" evidence="6">
    <location>
        <begin position="433"/>
        <end position="463"/>
    </location>
</feature>
<evidence type="ECO:0000256" key="3">
    <source>
        <dbReference type="ARBA" id="ARBA00022980"/>
    </source>
</evidence>
<dbReference type="Gene3D" id="2.130.10.10">
    <property type="entry name" value="YVTN repeat-like/Quinoprotein amine dehydrogenase"/>
    <property type="match status" value="1"/>
</dbReference>
<evidence type="ECO:0000313" key="7">
    <source>
        <dbReference type="EMBL" id="KAG5495083.1"/>
    </source>
</evidence>
<keyword evidence="3" id="KW-0687">Ribonucleoprotein</keyword>
<dbReference type="SUPFAM" id="SSF50978">
    <property type="entry name" value="WD40 repeat-like"/>
    <property type="match status" value="1"/>
</dbReference>